<dbReference type="Gene3D" id="3.10.450.50">
    <property type="match status" value="1"/>
</dbReference>
<dbReference type="Pfam" id="PF12680">
    <property type="entry name" value="SnoaL_2"/>
    <property type="match status" value="1"/>
</dbReference>
<gene>
    <name evidence="2" type="ORF">POL25_32445</name>
</gene>
<dbReference type="InterPro" id="IPR037401">
    <property type="entry name" value="SnoaL-like"/>
</dbReference>
<dbReference type="SUPFAM" id="SSF54427">
    <property type="entry name" value="NTF2-like"/>
    <property type="match status" value="1"/>
</dbReference>
<reference evidence="2 3" key="1">
    <citation type="submission" date="2022-11" db="EMBL/GenBank/DDBJ databases">
        <title>Minimal conservation of predation-associated metabolite biosynthetic gene clusters underscores biosynthetic potential of Myxococcota including descriptions for ten novel species: Archangium lansinium sp. nov., Myxococcus landrumus sp. nov., Nannocystis bai.</title>
        <authorList>
            <person name="Ahearne A."/>
            <person name="Stevens C."/>
            <person name="Dowd S."/>
        </authorList>
    </citation>
    <scope>NUCLEOTIDE SEQUENCE [LARGE SCALE GENOMIC DNA]</scope>
    <source>
        <strain evidence="2 3">BB15-2</strain>
    </source>
</reference>
<dbReference type="EMBL" id="JAQNDL010000003">
    <property type="protein sequence ID" value="MDC0721664.1"/>
    <property type="molecule type" value="Genomic_DNA"/>
</dbReference>
<sequence length="120" mass="13474">MDHRTFVDQMFARVDVRDAEGFAACFTERGSFQFANHPVVTGRAAIQDFIAGFFAGIGGIRHQFENCWSLDDRAFCNGFVTYVRKDGSELTVPWATVSRFEDGKLAEYLAYVDASKLFAP</sequence>
<protein>
    <submittedName>
        <fullName evidence="2">Nuclear transport factor 2 family protein</fullName>
    </submittedName>
</protein>
<name>A0ABT5E721_9BACT</name>
<proteinExistence type="predicted"/>
<dbReference type="Proteomes" id="UP001221686">
    <property type="component" value="Unassembled WGS sequence"/>
</dbReference>
<feature type="domain" description="SnoaL-like" evidence="1">
    <location>
        <begin position="7"/>
        <end position="108"/>
    </location>
</feature>
<accession>A0ABT5E721</accession>
<evidence type="ECO:0000313" key="3">
    <source>
        <dbReference type="Proteomes" id="UP001221686"/>
    </source>
</evidence>
<evidence type="ECO:0000313" key="2">
    <source>
        <dbReference type="EMBL" id="MDC0721664.1"/>
    </source>
</evidence>
<dbReference type="RefSeq" id="WP_272090169.1">
    <property type="nucleotide sequence ID" value="NZ_JAQNDL010000003.1"/>
</dbReference>
<dbReference type="InterPro" id="IPR032710">
    <property type="entry name" value="NTF2-like_dom_sf"/>
</dbReference>
<organism evidence="2 3">
    <name type="scientific">Nannocystis bainbridge</name>
    <dbReference type="NCBI Taxonomy" id="2995303"/>
    <lineage>
        <taxon>Bacteria</taxon>
        <taxon>Pseudomonadati</taxon>
        <taxon>Myxococcota</taxon>
        <taxon>Polyangia</taxon>
        <taxon>Nannocystales</taxon>
        <taxon>Nannocystaceae</taxon>
        <taxon>Nannocystis</taxon>
    </lineage>
</organism>
<keyword evidence="3" id="KW-1185">Reference proteome</keyword>
<evidence type="ECO:0000259" key="1">
    <source>
        <dbReference type="Pfam" id="PF12680"/>
    </source>
</evidence>
<comment type="caution">
    <text evidence="2">The sequence shown here is derived from an EMBL/GenBank/DDBJ whole genome shotgun (WGS) entry which is preliminary data.</text>
</comment>